<dbReference type="Pfam" id="PF00535">
    <property type="entry name" value="Glycos_transf_2"/>
    <property type="match status" value="1"/>
</dbReference>
<keyword evidence="4" id="KW-0808">Transferase</keyword>
<dbReference type="EMBL" id="MFKV01000019">
    <property type="protein sequence ID" value="OGG50108.1"/>
    <property type="molecule type" value="Genomic_DNA"/>
</dbReference>
<accession>A0A1F6CM05</accession>
<evidence type="ECO:0000256" key="1">
    <source>
        <dbReference type="ARBA" id="ARBA00004236"/>
    </source>
</evidence>
<dbReference type="PANTHER" id="PTHR43646">
    <property type="entry name" value="GLYCOSYLTRANSFERASE"/>
    <property type="match status" value="1"/>
</dbReference>
<dbReference type="CDD" id="cd00761">
    <property type="entry name" value="Glyco_tranf_GTA_type"/>
    <property type="match status" value="1"/>
</dbReference>
<evidence type="ECO:0000256" key="5">
    <source>
        <dbReference type="ARBA" id="ARBA00023136"/>
    </source>
</evidence>
<reference evidence="7 8" key="1">
    <citation type="journal article" date="2016" name="Nat. Commun.">
        <title>Thousands of microbial genomes shed light on interconnected biogeochemical processes in an aquifer system.</title>
        <authorList>
            <person name="Anantharaman K."/>
            <person name="Brown C.T."/>
            <person name="Hug L.A."/>
            <person name="Sharon I."/>
            <person name="Castelle C.J."/>
            <person name="Probst A.J."/>
            <person name="Thomas B.C."/>
            <person name="Singh A."/>
            <person name="Wilkins M.J."/>
            <person name="Karaoz U."/>
            <person name="Brodie E.L."/>
            <person name="Williams K.H."/>
            <person name="Hubbard S.S."/>
            <person name="Banfield J.F."/>
        </authorList>
    </citation>
    <scope>NUCLEOTIDE SEQUENCE [LARGE SCALE GENOMIC DNA]</scope>
</reference>
<sequence>MDISLIIPAYNEEASIGLCLDMAIKNSKGKFKEIIVVDNASTDKTAEVAKQRPGVRVVQEDRKGTGHARQSGAEAASGEILAYIDADSHIPDDWVDKIERWFSNDPKLVFLSGAYRYHRHEITRYPAWFLDFVWWFSLPAYWVVGYMGNTGNCAIRANALREVGGFDRSILFYGDDTDVSRRLHKVGKTVWSMRFYNYSSPRRFEQAGLFTTYLTYLLNYWWPVLFHRPYTPGHHFIKGHKSAERSLSEH</sequence>
<comment type="caution">
    <text evidence="7">The sequence shown here is derived from an EMBL/GenBank/DDBJ whole genome shotgun (WGS) entry which is preliminary data.</text>
</comment>
<dbReference type="GO" id="GO:0016757">
    <property type="term" value="F:glycosyltransferase activity"/>
    <property type="evidence" value="ECO:0007669"/>
    <property type="project" value="UniProtKB-KW"/>
</dbReference>
<name>A0A1F6CM05_9BACT</name>
<dbReference type="GO" id="GO:0005886">
    <property type="term" value="C:plasma membrane"/>
    <property type="evidence" value="ECO:0007669"/>
    <property type="project" value="UniProtKB-SubCell"/>
</dbReference>
<dbReference type="AlphaFoldDB" id="A0A1F6CM05"/>
<organism evidence="7 8">
    <name type="scientific">Candidatus Kaiserbacteria bacterium RIFCSPHIGHO2_01_FULL_54_36</name>
    <dbReference type="NCBI Taxonomy" id="1798482"/>
    <lineage>
        <taxon>Bacteria</taxon>
        <taxon>Candidatus Kaiseribacteriota</taxon>
    </lineage>
</organism>
<comment type="subcellular location">
    <subcellularLocation>
        <location evidence="1">Cell membrane</location>
    </subcellularLocation>
</comment>
<evidence type="ECO:0000313" key="7">
    <source>
        <dbReference type="EMBL" id="OGG50108.1"/>
    </source>
</evidence>
<gene>
    <name evidence="7" type="ORF">A2763_01025</name>
</gene>
<evidence type="ECO:0000256" key="2">
    <source>
        <dbReference type="ARBA" id="ARBA00022475"/>
    </source>
</evidence>
<keyword evidence="3" id="KW-0328">Glycosyltransferase</keyword>
<evidence type="ECO:0000256" key="3">
    <source>
        <dbReference type="ARBA" id="ARBA00022676"/>
    </source>
</evidence>
<proteinExistence type="predicted"/>
<keyword evidence="5" id="KW-0472">Membrane</keyword>
<evidence type="ECO:0000256" key="4">
    <source>
        <dbReference type="ARBA" id="ARBA00022679"/>
    </source>
</evidence>
<dbReference type="InterPro" id="IPR001173">
    <property type="entry name" value="Glyco_trans_2-like"/>
</dbReference>
<dbReference type="InterPro" id="IPR029044">
    <property type="entry name" value="Nucleotide-diphossugar_trans"/>
</dbReference>
<dbReference type="PANTHER" id="PTHR43646:SF2">
    <property type="entry name" value="GLYCOSYLTRANSFERASE 2-LIKE DOMAIN-CONTAINING PROTEIN"/>
    <property type="match status" value="1"/>
</dbReference>
<feature type="domain" description="Glycosyltransferase 2-like" evidence="6">
    <location>
        <begin position="4"/>
        <end position="157"/>
    </location>
</feature>
<protein>
    <recommendedName>
        <fullName evidence="6">Glycosyltransferase 2-like domain-containing protein</fullName>
    </recommendedName>
</protein>
<evidence type="ECO:0000259" key="6">
    <source>
        <dbReference type="Pfam" id="PF00535"/>
    </source>
</evidence>
<dbReference type="STRING" id="1798482.A2763_01025"/>
<dbReference type="Gene3D" id="3.90.550.10">
    <property type="entry name" value="Spore Coat Polysaccharide Biosynthesis Protein SpsA, Chain A"/>
    <property type="match status" value="1"/>
</dbReference>
<dbReference type="SUPFAM" id="SSF53448">
    <property type="entry name" value="Nucleotide-diphospho-sugar transferases"/>
    <property type="match status" value="1"/>
</dbReference>
<keyword evidence="2" id="KW-1003">Cell membrane</keyword>
<evidence type="ECO:0000313" key="8">
    <source>
        <dbReference type="Proteomes" id="UP000178370"/>
    </source>
</evidence>
<dbReference type="Proteomes" id="UP000178370">
    <property type="component" value="Unassembled WGS sequence"/>
</dbReference>